<evidence type="ECO:0000313" key="2">
    <source>
        <dbReference type="EMBL" id="CAD8214122.1"/>
    </source>
</evidence>
<comment type="caution">
    <text evidence="2">The sequence shown here is derived from an EMBL/GenBank/DDBJ whole genome shotgun (WGS) entry which is preliminary data.</text>
</comment>
<keyword evidence="1" id="KW-0812">Transmembrane</keyword>
<evidence type="ECO:0000313" key="3">
    <source>
        <dbReference type="Proteomes" id="UP000683925"/>
    </source>
</evidence>
<dbReference type="AlphaFoldDB" id="A0A8S1YQ78"/>
<accession>A0A8S1YQ78</accession>
<keyword evidence="1" id="KW-0472">Membrane</keyword>
<gene>
    <name evidence="2" type="ORF">POCTA_138.1.T1700011</name>
</gene>
<evidence type="ECO:0008006" key="4">
    <source>
        <dbReference type="Google" id="ProtNLM"/>
    </source>
</evidence>
<feature type="transmembrane region" description="Helical" evidence="1">
    <location>
        <begin position="229"/>
        <end position="253"/>
    </location>
</feature>
<reference evidence="2" key="1">
    <citation type="submission" date="2021-01" db="EMBL/GenBank/DDBJ databases">
        <authorList>
            <consortium name="Genoscope - CEA"/>
            <person name="William W."/>
        </authorList>
    </citation>
    <scope>NUCLEOTIDE SEQUENCE</scope>
</reference>
<sequence length="262" mass="31124">MARIREQLTWLQFKIKEFSLVIRQILTIKTIRQQTKSRGSSQQHRGIHSLGVVQHLEEVLQKMIIRRNRGVIGVVEGCKLKLVQALAYNRIQQHFVKVGHLSRLPLYIPNFLVQGGNLQQNILIYKQQQDQQIILELEVIWGFNISEEKRNTICYSLQKKGGKIFYRKVNVNEKDRKIIYIWTEYSCENLNYYQRPTFECYQFRVNGLTLEYYQSIYSNFSVNIQDSSYMMIIALILVQIKMFGVYIECTFGMRIRVIKQPR</sequence>
<protein>
    <recommendedName>
        <fullName evidence="4">Transmembrane protein</fullName>
    </recommendedName>
</protein>
<evidence type="ECO:0000256" key="1">
    <source>
        <dbReference type="SAM" id="Phobius"/>
    </source>
</evidence>
<name>A0A8S1YQ78_PAROT</name>
<dbReference type="Proteomes" id="UP000683925">
    <property type="component" value="Unassembled WGS sequence"/>
</dbReference>
<dbReference type="EMBL" id="CAJJDP010000173">
    <property type="protein sequence ID" value="CAD8214122.1"/>
    <property type="molecule type" value="Genomic_DNA"/>
</dbReference>
<organism evidence="2 3">
    <name type="scientific">Paramecium octaurelia</name>
    <dbReference type="NCBI Taxonomy" id="43137"/>
    <lineage>
        <taxon>Eukaryota</taxon>
        <taxon>Sar</taxon>
        <taxon>Alveolata</taxon>
        <taxon>Ciliophora</taxon>
        <taxon>Intramacronucleata</taxon>
        <taxon>Oligohymenophorea</taxon>
        <taxon>Peniculida</taxon>
        <taxon>Parameciidae</taxon>
        <taxon>Paramecium</taxon>
    </lineage>
</organism>
<keyword evidence="3" id="KW-1185">Reference proteome</keyword>
<keyword evidence="1" id="KW-1133">Transmembrane helix</keyword>
<proteinExistence type="predicted"/>